<evidence type="ECO:0000313" key="1">
    <source>
        <dbReference type="EMBL" id="SPW24283.1"/>
    </source>
</evidence>
<sequence>MLRTHAAFEGVGAAYSISLDCAFLKGTVNSLGSETMLIGFAARVGCGSHEASMVLSMVFGCCGLFLLELCSLLERKPCLANTLPEVYKGLHKPPKGRKSAKHGFLFLLG</sequence>
<accession>A0A8B4GS26</accession>
<dbReference type="AlphaFoldDB" id="A0A8B4GS26"/>
<dbReference type="EMBL" id="UARK01000001">
    <property type="protein sequence ID" value="SPW24283.1"/>
    <property type="molecule type" value="Genomic_DNA"/>
</dbReference>
<proteinExistence type="predicted"/>
<evidence type="ECO:0000313" key="2">
    <source>
        <dbReference type="Proteomes" id="UP000249886"/>
    </source>
</evidence>
<name>A0A8B4GS26_9CORY</name>
<gene>
    <name evidence="1" type="ORF">NCTC10254_00654</name>
</gene>
<reference evidence="1 2" key="1">
    <citation type="submission" date="2018-06" db="EMBL/GenBank/DDBJ databases">
        <authorList>
            <consortium name="Pathogen Informatics"/>
            <person name="Doyle S."/>
        </authorList>
    </citation>
    <scope>NUCLEOTIDE SEQUENCE [LARGE SCALE GENOMIC DNA]</scope>
    <source>
        <strain evidence="1 2">NCTC10254</strain>
    </source>
</reference>
<organism evidence="1 2">
    <name type="scientific">Corynebacterium matruchotii</name>
    <dbReference type="NCBI Taxonomy" id="43768"/>
    <lineage>
        <taxon>Bacteria</taxon>
        <taxon>Bacillati</taxon>
        <taxon>Actinomycetota</taxon>
        <taxon>Actinomycetes</taxon>
        <taxon>Mycobacteriales</taxon>
        <taxon>Corynebacteriaceae</taxon>
        <taxon>Corynebacterium</taxon>
    </lineage>
</organism>
<protein>
    <submittedName>
        <fullName evidence="1">Uncharacterized protein</fullName>
    </submittedName>
</protein>
<comment type="caution">
    <text evidence="1">The sequence shown here is derived from an EMBL/GenBank/DDBJ whole genome shotgun (WGS) entry which is preliminary data.</text>
</comment>
<dbReference type="Proteomes" id="UP000249886">
    <property type="component" value="Unassembled WGS sequence"/>
</dbReference>